<evidence type="ECO:0000256" key="2">
    <source>
        <dbReference type="SAM" id="Phobius"/>
    </source>
</evidence>
<feature type="transmembrane region" description="Helical" evidence="2">
    <location>
        <begin position="442"/>
        <end position="461"/>
    </location>
</feature>
<dbReference type="InterPro" id="IPR007484">
    <property type="entry name" value="Peptidase_M28"/>
</dbReference>
<keyword evidence="2" id="KW-0472">Membrane</keyword>
<evidence type="ECO:0000259" key="3">
    <source>
        <dbReference type="Pfam" id="PF04389"/>
    </source>
</evidence>
<evidence type="ECO:0000313" key="5">
    <source>
        <dbReference type="Proteomes" id="UP001141327"/>
    </source>
</evidence>
<feature type="region of interest" description="Disordered" evidence="1">
    <location>
        <begin position="608"/>
        <end position="628"/>
    </location>
</feature>
<feature type="transmembrane region" description="Helical" evidence="2">
    <location>
        <begin position="557"/>
        <end position="576"/>
    </location>
</feature>
<feature type="domain" description="Peptidase M28" evidence="3">
    <location>
        <begin position="150"/>
        <end position="383"/>
    </location>
</feature>
<keyword evidence="2" id="KW-1133">Transmembrane helix</keyword>
<dbReference type="Proteomes" id="UP001141327">
    <property type="component" value="Unassembled WGS sequence"/>
</dbReference>
<feature type="transmembrane region" description="Helical" evidence="2">
    <location>
        <begin position="31"/>
        <end position="52"/>
    </location>
</feature>
<organism evidence="4 5">
    <name type="scientific">Paratrimastix pyriformis</name>
    <dbReference type="NCBI Taxonomy" id="342808"/>
    <lineage>
        <taxon>Eukaryota</taxon>
        <taxon>Metamonada</taxon>
        <taxon>Preaxostyla</taxon>
        <taxon>Paratrimastigidae</taxon>
        <taxon>Paratrimastix</taxon>
    </lineage>
</organism>
<evidence type="ECO:0000313" key="4">
    <source>
        <dbReference type="EMBL" id="KAJ4461332.1"/>
    </source>
</evidence>
<evidence type="ECO:0000256" key="1">
    <source>
        <dbReference type="SAM" id="MobiDB-lite"/>
    </source>
</evidence>
<dbReference type="Gene3D" id="3.40.630.10">
    <property type="entry name" value="Zn peptidases"/>
    <property type="match status" value="1"/>
</dbReference>
<proteinExistence type="predicted"/>
<dbReference type="Pfam" id="PF04389">
    <property type="entry name" value="Peptidase_M28"/>
    <property type="match status" value="1"/>
</dbReference>
<keyword evidence="2" id="KW-0812">Transmembrane</keyword>
<dbReference type="SUPFAM" id="SSF53187">
    <property type="entry name" value="Zn-dependent exopeptidases"/>
    <property type="match status" value="1"/>
</dbReference>
<reference evidence="4" key="1">
    <citation type="journal article" date="2022" name="bioRxiv">
        <title>Genomics of Preaxostyla Flagellates Illuminates Evolutionary Transitions and the Path Towards Mitochondrial Loss.</title>
        <authorList>
            <person name="Novak L.V.F."/>
            <person name="Treitli S.C."/>
            <person name="Pyrih J."/>
            <person name="Halakuc P."/>
            <person name="Pipaliya S.V."/>
            <person name="Vacek V."/>
            <person name="Brzon O."/>
            <person name="Soukal P."/>
            <person name="Eme L."/>
            <person name="Dacks J.B."/>
            <person name="Karnkowska A."/>
            <person name="Elias M."/>
            <person name="Hampl V."/>
        </authorList>
    </citation>
    <scope>NUCLEOTIDE SEQUENCE</scope>
    <source>
        <strain evidence="4">RCP-MX</strain>
    </source>
</reference>
<sequence length="628" mass="70260">MRRIRWSGWVSHDVSFCGISHFAGGLEIERIMLRCLLVASIFSLTFLFIFVLRNALDVPTPHDVVFSEGEKVIAVWLDSSPLPHQDYDAYEPSRARAREYIRDNLTAAGFSPDQVIWNYFEWKEQRVEGREVITTRWTGINIQVWTNSTPIAGQKVRVFSTHYDTYSWGRNRTYGAQSSLAGTGLLMELAKRYRAAQQRHAPVREGAPVDPEDPFDPRIPYLFFFFDHSEAGGLGSRAYAADHFDRRAAEYAYLLNLAGVGAEGSAPFVQSFPYEVDGRRVYSPEPLTRLLLQAGGDPTDPSEEYLNIGHPDPLRSLAFRYHLFSVPFCADEAPFMWHGVPALHMTDLDPVFSSRTLWHTPNDLPGRLSPALLSREGRILLRFTAIAHARLYDKSFTGGWRGPRNPLLRLGWRLGEVAVNAVFGGHTQYLAVGHLIVGYPEMVVVGVGLLLLVYRVSFVPLRRLVRRCGDAGLRSMYSHRILFFHLVLYVVPLLADPVYALLMLSINLPALLLVPLGLASVGAGFASGLLAFNMMLGDANSMRRFGRRGSGHAELQLGVLVVSYLVHTLLSASYGFDFFLKARAERTYSSRRQRKEAREAAVALLSGTGASSDLRGEDSSTSLDTRDE</sequence>
<feature type="transmembrane region" description="Helical" evidence="2">
    <location>
        <begin position="512"/>
        <end position="536"/>
    </location>
</feature>
<gene>
    <name evidence="4" type="ORF">PAPYR_2383</name>
</gene>
<feature type="transmembrane region" description="Helical" evidence="2">
    <location>
        <begin position="482"/>
        <end position="506"/>
    </location>
</feature>
<keyword evidence="5" id="KW-1185">Reference proteome</keyword>
<dbReference type="EMBL" id="JAPMOS010000008">
    <property type="protein sequence ID" value="KAJ4461332.1"/>
    <property type="molecule type" value="Genomic_DNA"/>
</dbReference>
<feature type="compositionally biased region" description="Basic and acidic residues" evidence="1">
    <location>
        <begin position="614"/>
        <end position="628"/>
    </location>
</feature>
<protein>
    <recommendedName>
        <fullName evidence="3">Peptidase M28 domain-containing protein</fullName>
    </recommendedName>
</protein>
<name>A0ABQ8US22_9EUKA</name>
<accession>A0ABQ8US22</accession>
<comment type="caution">
    <text evidence="4">The sequence shown here is derived from an EMBL/GenBank/DDBJ whole genome shotgun (WGS) entry which is preliminary data.</text>
</comment>